<dbReference type="PRINTS" id="PR00046">
    <property type="entry name" value="SIGMA70FCT"/>
</dbReference>
<dbReference type="InterPro" id="IPR007627">
    <property type="entry name" value="RNA_pol_sigma70_r2"/>
</dbReference>
<dbReference type="CDD" id="cd06171">
    <property type="entry name" value="Sigma70_r4"/>
    <property type="match status" value="1"/>
</dbReference>
<dbReference type="Pfam" id="PF04545">
    <property type="entry name" value="Sigma70_r4"/>
    <property type="match status" value="1"/>
</dbReference>
<proteinExistence type="predicted"/>
<dbReference type="Pfam" id="PF04542">
    <property type="entry name" value="Sigma70_r2"/>
    <property type="match status" value="1"/>
</dbReference>
<feature type="domain" description="RNA polymerase sigma-70 region 4" evidence="7">
    <location>
        <begin position="185"/>
        <end position="236"/>
    </location>
</feature>
<evidence type="ECO:0000256" key="1">
    <source>
        <dbReference type="ARBA" id="ARBA00023015"/>
    </source>
</evidence>
<evidence type="ECO:0000256" key="3">
    <source>
        <dbReference type="ARBA" id="ARBA00023125"/>
    </source>
</evidence>
<feature type="domain" description="RNA polymerase sigma-70 region 2" evidence="6">
    <location>
        <begin position="55"/>
        <end position="121"/>
    </location>
</feature>
<dbReference type="InterPro" id="IPR050239">
    <property type="entry name" value="Sigma-70_RNA_pol_init_factors"/>
</dbReference>
<dbReference type="SUPFAM" id="SSF88659">
    <property type="entry name" value="Sigma3 and sigma4 domains of RNA polymerase sigma factors"/>
    <property type="match status" value="1"/>
</dbReference>
<keyword evidence="2" id="KW-0731">Sigma factor</keyword>
<evidence type="ECO:0000256" key="4">
    <source>
        <dbReference type="ARBA" id="ARBA00023163"/>
    </source>
</evidence>
<keyword evidence="4" id="KW-0804">Transcription</keyword>
<evidence type="ECO:0000256" key="2">
    <source>
        <dbReference type="ARBA" id="ARBA00023082"/>
    </source>
</evidence>
<dbReference type="Proteomes" id="UP000664265">
    <property type="component" value="Unassembled WGS sequence"/>
</dbReference>
<evidence type="ECO:0000259" key="7">
    <source>
        <dbReference type="Pfam" id="PF04545"/>
    </source>
</evidence>
<sequence length="245" mass="27416">MRKIKTGKPLSERESNSLKAYLDEIGKESLLSMEEEQALSEQIRQGDRQALHKLTEANLRFVVAVAKHYQGLGLGMNDLVSEGNVALLHAAEKFDAGRGQRFVAYAEMYIRRAIERALNEQAGIYRLPQGEKNPIEQYNSKPFSVDAPLSTGKSATLLSVLHDDEAPEADQGLVTESDRKALEEAMTVLNDRERVVIAAFYGIGQDHTTLAEIGNRLAVKRERVRQIRKTALRKLAKHNPVLKKL</sequence>
<feature type="domain" description="RNA polymerase sigma-70 region 1.2" evidence="5">
    <location>
        <begin position="17"/>
        <end position="48"/>
    </location>
</feature>
<dbReference type="SUPFAM" id="SSF88946">
    <property type="entry name" value="Sigma2 domain of RNA polymerase sigma factors"/>
    <property type="match status" value="1"/>
</dbReference>
<keyword evidence="3" id="KW-0238">DNA-binding</keyword>
<reference evidence="8 9" key="1">
    <citation type="submission" date="2021-01" db="EMBL/GenBank/DDBJ databases">
        <title>Prevotella A2931 sp. nov.</title>
        <authorList>
            <person name="Buhl M."/>
            <person name="Oberhettinger P."/>
        </authorList>
    </citation>
    <scope>NUCLEOTIDE SEQUENCE [LARGE SCALE GENOMIC DNA]</scope>
    <source>
        <strain evidence="8 9">A2931</strain>
    </source>
</reference>
<keyword evidence="9" id="KW-1185">Reference proteome</keyword>
<dbReference type="NCBIfam" id="TIGR02937">
    <property type="entry name" value="sigma70-ECF"/>
    <property type="match status" value="1"/>
</dbReference>
<dbReference type="Gene3D" id="1.10.10.10">
    <property type="entry name" value="Winged helix-like DNA-binding domain superfamily/Winged helix DNA-binding domain"/>
    <property type="match status" value="1"/>
</dbReference>
<dbReference type="Pfam" id="PF00140">
    <property type="entry name" value="Sigma70_r1_2"/>
    <property type="match status" value="1"/>
</dbReference>
<dbReference type="PANTHER" id="PTHR30603:SF47">
    <property type="entry name" value="RNA POLYMERASE SIGMA FACTOR SIGD, CHLOROPLASTIC"/>
    <property type="match status" value="1"/>
</dbReference>
<dbReference type="RefSeq" id="WP_107582740.1">
    <property type="nucleotide sequence ID" value="NZ_JAERMS010000011.1"/>
</dbReference>
<gene>
    <name evidence="8" type="ORF">JHU38_05390</name>
</gene>
<evidence type="ECO:0000259" key="5">
    <source>
        <dbReference type="Pfam" id="PF00140"/>
    </source>
</evidence>
<dbReference type="InterPro" id="IPR000943">
    <property type="entry name" value="RNA_pol_sigma70"/>
</dbReference>
<accession>A0ABS3M4V7</accession>
<keyword evidence="1" id="KW-0805">Transcription regulation</keyword>
<dbReference type="InterPro" id="IPR013324">
    <property type="entry name" value="RNA_pol_sigma_r3/r4-like"/>
</dbReference>
<comment type="caution">
    <text evidence="8">The sequence shown here is derived from an EMBL/GenBank/DDBJ whole genome shotgun (WGS) entry which is preliminary data.</text>
</comment>
<dbReference type="EMBL" id="JAERMS010000011">
    <property type="protein sequence ID" value="MBO1363212.1"/>
    <property type="molecule type" value="Genomic_DNA"/>
</dbReference>
<dbReference type="Gene3D" id="1.10.601.10">
    <property type="entry name" value="RNA Polymerase Primary Sigma Factor"/>
    <property type="match status" value="1"/>
</dbReference>
<dbReference type="PANTHER" id="PTHR30603">
    <property type="entry name" value="RNA POLYMERASE SIGMA FACTOR RPO"/>
    <property type="match status" value="1"/>
</dbReference>
<name>A0ABS3M4V7_9BACT</name>
<organism evidence="8 9">
    <name type="scientific">Prevotella illustrans</name>
    <dbReference type="NCBI Taxonomy" id="2800387"/>
    <lineage>
        <taxon>Bacteria</taxon>
        <taxon>Pseudomonadati</taxon>
        <taxon>Bacteroidota</taxon>
        <taxon>Bacteroidia</taxon>
        <taxon>Bacteroidales</taxon>
        <taxon>Prevotellaceae</taxon>
        <taxon>Prevotella</taxon>
    </lineage>
</organism>
<dbReference type="InterPro" id="IPR009042">
    <property type="entry name" value="RNA_pol_sigma70_r1_2"/>
</dbReference>
<dbReference type="InterPro" id="IPR013325">
    <property type="entry name" value="RNA_pol_sigma_r2"/>
</dbReference>
<dbReference type="InterPro" id="IPR007630">
    <property type="entry name" value="RNA_pol_sigma70_r4"/>
</dbReference>
<dbReference type="PIRSF" id="PIRSF000770">
    <property type="entry name" value="RNA_pol_sigma-SigE/K"/>
    <property type="match status" value="1"/>
</dbReference>
<dbReference type="InterPro" id="IPR036388">
    <property type="entry name" value="WH-like_DNA-bd_sf"/>
</dbReference>
<evidence type="ECO:0000313" key="9">
    <source>
        <dbReference type="Proteomes" id="UP000664265"/>
    </source>
</evidence>
<evidence type="ECO:0000259" key="6">
    <source>
        <dbReference type="Pfam" id="PF04542"/>
    </source>
</evidence>
<dbReference type="InterPro" id="IPR014284">
    <property type="entry name" value="RNA_pol_sigma-70_dom"/>
</dbReference>
<evidence type="ECO:0000313" key="8">
    <source>
        <dbReference type="EMBL" id="MBO1363212.1"/>
    </source>
</evidence>
<protein>
    <submittedName>
        <fullName evidence="8">Sigma-70 family RNA polymerase sigma factor</fullName>
    </submittedName>
</protein>